<dbReference type="GO" id="GO:0046527">
    <property type="term" value="F:glucosyltransferase activity"/>
    <property type="evidence" value="ECO:0007669"/>
    <property type="project" value="TreeGrafter"/>
</dbReference>
<dbReference type="eggNOG" id="KOG2458">
    <property type="taxonomic scope" value="Eukaryota"/>
</dbReference>
<evidence type="ECO:0000256" key="9">
    <source>
        <dbReference type="SAM" id="SignalP"/>
    </source>
</evidence>
<dbReference type="InterPro" id="IPR051091">
    <property type="entry name" value="O-Glucosyltr/Glycosyltrsf_90"/>
</dbReference>
<keyword evidence="4" id="KW-0256">Endoplasmic reticulum</keyword>
<evidence type="ECO:0000256" key="8">
    <source>
        <dbReference type="ARBA" id="ARBA00049246"/>
    </source>
</evidence>
<evidence type="ECO:0000259" key="10">
    <source>
        <dbReference type="Pfam" id="PF05686"/>
    </source>
</evidence>
<sequence>MVVSRLLLSIFFYNYCFILAVSSEPNRSNLSRLSPGLSTVEGPGVDGKRQPLPMEYFYVQLMNEGGEKFKGAIDESLLTIDFISSPESRVFVNKKIHYLREGLFAVRYRLHREVASLSISVKYNNQHIGDSPYTIGKALVDKCFCPERTVKQWLKDFKCPSSYRQVDDSLALYKSKGIKLSQLPVRLANEFSNTHGIHYSIVNNKLYGKTFGTITDFRAMSDMILTSMLNKAQLPDMEFIVQVSDWPQDKNDPKKEPFPFFSCCGSEYYRDIVWPQYDLMRHTAQQIAENAYNFAVNNLLPDHLFCYMYTLFNEYAKLQQGKVRIHEGMTEVTTDESHWANSCQFCSINKNKKVEL</sequence>
<dbReference type="Gene3D" id="2.60.40.10">
    <property type="entry name" value="Immunoglobulins"/>
    <property type="match status" value="1"/>
</dbReference>
<organism evidence="11">
    <name type="scientific">Amphimedon queenslandica</name>
    <name type="common">Sponge</name>
    <dbReference type="NCBI Taxonomy" id="400682"/>
    <lineage>
        <taxon>Eukaryota</taxon>
        <taxon>Metazoa</taxon>
        <taxon>Porifera</taxon>
        <taxon>Demospongiae</taxon>
        <taxon>Heteroscleromorpha</taxon>
        <taxon>Haplosclerida</taxon>
        <taxon>Niphatidae</taxon>
        <taxon>Amphimedon</taxon>
    </lineage>
</organism>
<dbReference type="SUPFAM" id="SSF81296">
    <property type="entry name" value="E set domains"/>
    <property type="match status" value="1"/>
</dbReference>
<dbReference type="PANTHER" id="PTHR12203:SF122">
    <property type="entry name" value="GLYCOSYL TRANSFERASE CAP10 DOMAIN-CONTAINING PROTEIN"/>
    <property type="match status" value="1"/>
</dbReference>
<evidence type="ECO:0000256" key="6">
    <source>
        <dbReference type="ARBA" id="ARBA00043952"/>
    </source>
</evidence>
<protein>
    <recommendedName>
        <fullName evidence="10">Glycosyl transferase CAP10 domain-containing protein</fullName>
    </recommendedName>
</protein>
<feature type="chain" id="PRO_5012101067" description="Glycosyl transferase CAP10 domain-containing protein" evidence="9">
    <location>
        <begin position="24"/>
        <end position="356"/>
    </location>
</feature>
<evidence type="ECO:0000313" key="11">
    <source>
        <dbReference type="EnsemblMetazoa" id="Aqu2.1.26429_001"/>
    </source>
</evidence>
<dbReference type="InterPro" id="IPR017868">
    <property type="entry name" value="Filamin/ABP280_repeat-like"/>
</dbReference>
<reference evidence="11" key="1">
    <citation type="submission" date="2017-05" db="UniProtKB">
        <authorList>
            <consortium name="EnsemblMetazoa"/>
        </authorList>
    </citation>
    <scope>IDENTIFICATION</scope>
</reference>
<evidence type="ECO:0000256" key="3">
    <source>
        <dbReference type="ARBA" id="ARBA00022729"/>
    </source>
</evidence>
<dbReference type="PANTHER" id="PTHR12203">
    <property type="entry name" value="KDEL LYS-ASP-GLU-LEU CONTAINING - RELATED"/>
    <property type="match status" value="1"/>
</dbReference>
<keyword evidence="3 9" id="KW-0732">Signal</keyword>
<dbReference type="InterPro" id="IPR014756">
    <property type="entry name" value="Ig_E-set"/>
</dbReference>
<comment type="catalytic activity">
    <reaction evidence="7">
        <text>L-seryl-[EGF-like domain protein] + UDP-alpha-D-xylose = 3-O-(beta-D-xylosyl)-L-seryl-[EGF-like domain protein] + UDP + H(+)</text>
        <dbReference type="Rhea" id="RHEA:62016"/>
        <dbReference type="Rhea" id="RHEA-COMP:16010"/>
        <dbReference type="Rhea" id="RHEA-COMP:16011"/>
        <dbReference type="ChEBI" id="CHEBI:15378"/>
        <dbReference type="ChEBI" id="CHEBI:29999"/>
        <dbReference type="ChEBI" id="CHEBI:57632"/>
        <dbReference type="ChEBI" id="CHEBI:58223"/>
        <dbReference type="ChEBI" id="CHEBI:132085"/>
    </reaction>
</comment>
<evidence type="ECO:0000256" key="1">
    <source>
        <dbReference type="ARBA" id="ARBA00006063"/>
    </source>
</evidence>
<comment type="catalytic activity">
    <reaction evidence="8">
        <text>L-seryl-[EGF-like domain protein] + UDP-alpha-D-glucose = 3-O-(beta-D-glucosyl)-L-seryl-[EGF-like domain protein] + UDP + H(+)</text>
        <dbReference type="Rhea" id="RHEA:58116"/>
        <dbReference type="Rhea" id="RHEA-COMP:14610"/>
        <dbReference type="Rhea" id="RHEA-COMP:16010"/>
        <dbReference type="ChEBI" id="CHEBI:15378"/>
        <dbReference type="ChEBI" id="CHEBI:29999"/>
        <dbReference type="ChEBI" id="CHEBI:58223"/>
        <dbReference type="ChEBI" id="CHEBI:58885"/>
        <dbReference type="ChEBI" id="CHEBI:140576"/>
    </reaction>
</comment>
<feature type="domain" description="Glycosyl transferase CAP10" evidence="10">
    <location>
        <begin position="282"/>
        <end position="335"/>
    </location>
</feature>
<dbReference type="AlphaFoldDB" id="A0A1X7UEN7"/>
<keyword evidence="2" id="KW-0808">Transferase</keyword>
<dbReference type="InParanoid" id="A0A1X7UEN7"/>
<feature type="signal peptide" evidence="9">
    <location>
        <begin position="1"/>
        <end position="23"/>
    </location>
</feature>
<keyword evidence="5" id="KW-0325">Glycoprotein</keyword>
<dbReference type="GO" id="GO:0012505">
    <property type="term" value="C:endomembrane system"/>
    <property type="evidence" value="ECO:0007669"/>
    <property type="project" value="TreeGrafter"/>
</dbReference>
<evidence type="ECO:0000256" key="7">
    <source>
        <dbReference type="ARBA" id="ARBA00047553"/>
    </source>
</evidence>
<comment type="pathway">
    <text evidence="6">Protein modification.</text>
</comment>
<keyword evidence="2" id="KW-0328">Glycosyltransferase</keyword>
<name>A0A1X7UEN7_AMPQE</name>
<dbReference type="Pfam" id="PF05686">
    <property type="entry name" value="Glyco_transf_90"/>
    <property type="match status" value="2"/>
</dbReference>
<dbReference type="Pfam" id="PF00630">
    <property type="entry name" value="Filamin"/>
    <property type="match status" value="1"/>
</dbReference>
<dbReference type="InterPro" id="IPR006598">
    <property type="entry name" value="CAP10"/>
</dbReference>
<evidence type="ECO:0000256" key="5">
    <source>
        <dbReference type="ARBA" id="ARBA00023180"/>
    </source>
</evidence>
<dbReference type="InterPro" id="IPR013783">
    <property type="entry name" value="Ig-like_fold"/>
</dbReference>
<dbReference type="EnsemblMetazoa" id="Aqu2.1.26429_001">
    <property type="protein sequence ID" value="Aqu2.1.26429_001"/>
    <property type="gene ID" value="Aqu2.1.26429"/>
</dbReference>
<comment type="similarity">
    <text evidence="1">Belongs to the KDELC family.</text>
</comment>
<dbReference type="FunCoup" id="A0A1X7UEN7">
    <property type="interactions" value="199"/>
</dbReference>
<evidence type="ECO:0000256" key="4">
    <source>
        <dbReference type="ARBA" id="ARBA00022824"/>
    </source>
</evidence>
<dbReference type="OrthoDB" id="541052at2759"/>
<accession>A0A1X7UEN7</accession>
<proteinExistence type="inferred from homology"/>
<feature type="domain" description="Glycosyl transferase CAP10" evidence="10">
    <location>
        <begin position="158"/>
        <end position="279"/>
    </location>
</feature>
<evidence type="ECO:0000256" key="2">
    <source>
        <dbReference type="ARBA" id="ARBA00022676"/>
    </source>
</evidence>